<accession>A0AAV9CRW1</accession>
<reference evidence="2" key="1">
    <citation type="journal article" date="2023" name="Nat. Commun.">
        <title>Diploid and tetraploid genomes of Acorus and the evolution of monocots.</title>
        <authorList>
            <person name="Ma L."/>
            <person name="Liu K.W."/>
            <person name="Li Z."/>
            <person name="Hsiao Y.Y."/>
            <person name="Qi Y."/>
            <person name="Fu T."/>
            <person name="Tang G.D."/>
            <person name="Zhang D."/>
            <person name="Sun W.H."/>
            <person name="Liu D.K."/>
            <person name="Li Y."/>
            <person name="Chen G.Z."/>
            <person name="Liu X.D."/>
            <person name="Liao X.Y."/>
            <person name="Jiang Y.T."/>
            <person name="Yu X."/>
            <person name="Hao Y."/>
            <person name="Huang J."/>
            <person name="Zhao X.W."/>
            <person name="Ke S."/>
            <person name="Chen Y.Y."/>
            <person name="Wu W.L."/>
            <person name="Hsu J.L."/>
            <person name="Lin Y.F."/>
            <person name="Huang M.D."/>
            <person name="Li C.Y."/>
            <person name="Huang L."/>
            <person name="Wang Z.W."/>
            <person name="Zhao X."/>
            <person name="Zhong W.Y."/>
            <person name="Peng D.H."/>
            <person name="Ahmad S."/>
            <person name="Lan S."/>
            <person name="Zhang J.S."/>
            <person name="Tsai W.C."/>
            <person name="Van de Peer Y."/>
            <person name="Liu Z.J."/>
        </authorList>
    </citation>
    <scope>NUCLEOTIDE SEQUENCE</scope>
    <source>
        <strain evidence="2">CP</strain>
    </source>
</reference>
<name>A0AAV9CRW1_ACOCL</name>
<dbReference type="Proteomes" id="UP001180020">
    <property type="component" value="Unassembled WGS sequence"/>
</dbReference>
<evidence type="ECO:0000313" key="3">
    <source>
        <dbReference type="Proteomes" id="UP001180020"/>
    </source>
</evidence>
<reference evidence="2" key="2">
    <citation type="submission" date="2023-06" db="EMBL/GenBank/DDBJ databases">
        <authorList>
            <person name="Ma L."/>
            <person name="Liu K.-W."/>
            <person name="Li Z."/>
            <person name="Hsiao Y.-Y."/>
            <person name="Qi Y."/>
            <person name="Fu T."/>
            <person name="Tang G."/>
            <person name="Zhang D."/>
            <person name="Sun W.-H."/>
            <person name="Liu D.-K."/>
            <person name="Li Y."/>
            <person name="Chen G.-Z."/>
            <person name="Liu X.-D."/>
            <person name="Liao X.-Y."/>
            <person name="Jiang Y.-T."/>
            <person name="Yu X."/>
            <person name="Hao Y."/>
            <person name="Huang J."/>
            <person name="Zhao X.-W."/>
            <person name="Ke S."/>
            <person name="Chen Y.-Y."/>
            <person name="Wu W.-L."/>
            <person name="Hsu J.-L."/>
            <person name="Lin Y.-F."/>
            <person name="Huang M.-D."/>
            <person name="Li C.-Y."/>
            <person name="Huang L."/>
            <person name="Wang Z.-W."/>
            <person name="Zhao X."/>
            <person name="Zhong W.-Y."/>
            <person name="Peng D.-H."/>
            <person name="Ahmad S."/>
            <person name="Lan S."/>
            <person name="Zhang J.-S."/>
            <person name="Tsai W.-C."/>
            <person name="Van De Peer Y."/>
            <person name="Liu Z.-J."/>
        </authorList>
    </citation>
    <scope>NUCLEOTIDE SEQUENCE</scope>
    <source>
        <strain evidence="2">CP</strain>
        <tissue evidence="2">Leaves</tissue>
    </source>
</reference>
<protein>
    <submittedName>
        <fullName evidence="2">Uncharacterized protein</fullName>
    </submittedName>
</protein>
<evidence type="ECO:0000256" key="1">
    <source>
        <dbReference type="SAM" id="MobiDB-lite"/>
    </source>
</evidence>
<feature type="region of interest" description="Disordered" evidence="1">
    <location>
        <begin position="46"/>
        <end position="75"/>
    </location>
</feature>
<gene>
    <name evidence="2" type="ORF">QJS10_CPB18g01993</name>
</gene>
<organism evidence="2 3">
    <name type="scientific">Acorus calamus</name>
    <name type="common">Sweet flag</name>
    <dbReference type="NCBI Taxonomy" id="4465"/>
    <lineage>
        <taxon>Eukaryota</taxon>
        <taxon>Viridiplantae</taxon>
        <taxon>Streptophyta</taxon>
        <taxon>Embryophyta</taxon>
        <taxon>Tracheophyta</taxon>
        <taxon>Spermatophyta</taxon>
        <taxon>Magnoliopsida</taxon>
        <taxon>Liliopsida</taxon>
        <taxon>Acoraceae</taxon>
        <taxon>Acorus</taxon>
    </lineage>
</organism>
<keyword evidence="3" id="KW-1185">Reference proteome</keyword>
<sequence>MIPKSTDSRCLVPSQMPHMNLTNTLAPPTSPASMCHITNGINDHGNNLRNHSGLLGTAQTFQGPHPTSDGDSPLH</sequence>
<dbReference type="EMBL" id="JAUJYO010000018">
    <property type="protein sequence ID" value="KAK1290858.1"/>
    <property type="molecule type" value="Genomic_DNA"/>
</dbReference>
<proteinExistence type="predicted"/>
<comment type="caution">
    <text evidence="2">The sequence shown here is derived from an EMBL/GenBank/DDBJ whole genome shotgun (WGS) entry which is preliminary data.</text>
</comment>
<evidence type="ECO:0000313" key="2">
    <source>
        <dbReference type="EMBL" id="KAK1290858.1"/>
    </source>
</evidence>
<dbReference type="AlphaFoldDB" id="A0AAV9CRW1"/>